<dbReference type="RefSeq" id="WP_220230816.1">
    <property type="nucleotide sequence ID" value="NZ_JAICBX010000005.1"/>
</dbReference>
<feature type="transmembrane region" description="Helical" evidence="5">
    <location>
        <begin position="200"/>
        <end position="219"/>
    </location>
</feature>
<dbReference type="Proteomes" id="UP001196509">
    <property type="component" value="Unassembled WGS sequence"/>
</dbReference>
<evidence type="ECO:0000256" key="1">
    <source>
        <dbReference type="ARBA" id="ARBA00004141"/>
    </source>
</evidence>
<feature type="transmembrane region" description="Helical" evidence="5">
    <location>
        <begin position="130"/>
        <end position="152"/>
    </location>
</feature>
<keyword evidence="3 5" id="KW-1133">Transmembrane helix</keyword>
<dbReference type="PANTHER" id="PTHR10361">
    <property type="entry name" value="SODIUM-BILE ACID COTRANSPORTER"/>
    <property type="match status" value="1"/>
</dbReference>
<dbReference type="Pfam" id="PF01758">
    <property type="entry name" value="SBF"/>
    <property type="match status" value="1"/>
</dbReference>
<evidence type="ECO:0000256" key="5">
    <source>
        <dbReference type="SAM" id="Phobius"/>
    </source>
</evidence>
<feature type="transmembrane region" description="Helical" evidence="5">
    <location>
        <begin position="173"/>
        <end position="194"/>
    </location>
</feature>
<dbReference type="InterPro" id="IPR002657">
    <property type="entry name" value="BilAc:Na_symport/Acr3"/>
</dbReference>
<keyword evidence="2 5" id="KW-0812">Transmembrane</keyword>
<evidence type="ECO:0000256" key="4">
    <source>
        <dbReference type="ARBA" id="ARBA00023136"/>
    </source>
</evidence>
<dbReference type="EMBL" id="JAICBX010000005">
    <property type="protein sequence ID" value="MBW8640098.1"/>
    <property type="molecule type" value="Genomic_DNA"/>
</dbReference>
<reference evidence="6" key="1">
    <citation type="submission" date="2021-08" db="EMBL/GenBank/DDBJ databases">
        <title>Hoeflea bacterium WL0058 sp. nov., isolated from the sediment.</title>
        <authorList>
            <person name="Wang L."/>
            <person name="Zhang D."/>
        </authorList>
    </citation>
    <scope>NUCLEOTIDE SEQUENCE</scope>
    <source>
        <strain evidence="6">WL0058</strain>
    </source>
</reference>
<comment type="subcellular location">
    <subcellularLocation>
        <location evidence="1">Membrane</location>
        <topology evidence="1">Multi-pass membrane protein</topology>
    </subcellularLocation>
</comment>
<proteinExistence type="predicted"/>
<sequence>MLVDLFLPAVLTVIMFSLGLGLTGADFSRVARSPGAFSLGAINQIVVVPLTGFFVATLFGLPPELAAGTMILALCPGGVMSNVATRMAGGSVPLSVSLTAVISLVSIVTLPVLTALSVRHFMGAEAPEVNVTALGLTMFLLTAVPVALGMGLTRIAPVLTDKIGPWMNRITTVLFAILILLALAANWATFTANIGTLGPALLTMTAVLLIVGLVTSRIAGLDARDTTTVAIESGIQNGTLGIAVGGIVAGVATGLPALTLPTAIYSVTAWVLVLPFIAWRRKLNSAKAVQA</sequence>
<feature type="transmembrane region" description="Helical" evidence="5">
    <location>
        <begin position="6"/>
        <end position="25"/>
    </location>
</feature>
<feature type="transmembrane region" description="Helical" evidence="5">
    <location>
        <begin position="263"/>
        <end position="279"/>
    </location>
</feature>
<dbReference type="GO" id="GO:0016020">
    <property type="term" value="C:membrane"/>
    <property type="evidence" value="ECO:0007669"/>
    <property type="project" value="UniProtKB-SubCell"/>
</dbReference>
<dbReference type="Gene3D" id="1.20.1530.20">
    <property type="match status" value="1"/>
</dbReference>
<feature type="transmembrane region" description="Helical" evidence="5">
    <location>
        <begin position="37"/>
        <end position="59"/>
    </location>
</feature>
<evidence type="ECO:0000313" key="6">
    <source>
        <dbReference type="EMBL" id="MBW8640098.1"/>
    </source>
</evidence>
<dbReference type="AlphaFoldDB" id="A0AAE2ZP08"/>
<feature type="transmembrane region" description="Helical" evidence="5">
    <location>
        <begin position="65"/>
        <end position="84"/>
    </location>
</feature>
<feature type="transmembrane region" description="Helical" evidence="5">
    <location>
        <begin position="240"/>
        <end position="257"/>
    </location>
</feature>
<organism evidence="6 7">
    <name type="scientific">Flavimaribacter sediminis</name>
    <dbReference type="NCBI Taxonomy" id="2865987"/>
    <lineage>
        <taxon>Bacteria</taxon>
        <taxon>Pseudomonadati</taxon>
        <taxon>Pseudomonadota</taxon>
        <taxon>Alphaproteobacteria</taxon>
        <taxon>Hyphomicrobiales</taxon>
        <taxon>Rhizobiaceae</taxon>
        <taxon>Flavimaribacter</taxon>
    </lineage>
</organism>
<gene>
    <name evidence="6" type="ORF">K1W69_23085</name>
</gene>
<comment type="caution">
    <text evidence="6">The sequence shown here is derived from an EMBL/GenBank/DDBJ whole genome shotgun (WGS) entry which is preliminary data.</text>
</comment>
<dbReference type="InterPro" id="IPR004710">
    <property type="entry name" value="Bilac:Na_transpt"/>
</dbReference>
<name>A0AAE2ZP08_9HYPH</name>
<keyword evidence="4 5" id="KW-0472">Membrane</keyword>
<evidence type="ECO:0000313" key="7">
    <source>
        <dbReference type="Proteomes" id="UP001196509"/>
    </source>
</evidence>
<dbReference type="InterPro" id="IPR038770">
    <property type="entry name" value="Na+/solute_symporter_sf"/>
</dbReference>
<feature type="transmembrane region" description="Helical" evidence="5">
    <location>
        <begin position="96"/>
        <end position="118"/>
    </location>
</feature>
<protein>
    <submittedName>
        <fullName evidence="6">Bile acid:sodium symporter</fullName>
    </submittedName>
</protein>
<keyword evidence="7" id="KW-1185">Reference proteome</keyword>
<accession>A0AAE2ZP08</accession>
<dbReference type="PANTHER" id="PTHR10361:SF24">
    <property type="entry name" value="P3 PROTEIN"/>
    <property type="match status" value="1"/>
</dbReference>
<evidence type="ECO:0000256" key="2">
    <source>
        <dbReference type="ARBA" id="ARBA00022692"/>
    </source>
</evidence>
<evidence type="ECO:0000256" key="3">
    <source>
        <dbReference type="ARBA" id="ARBA00022989"/>
    </source>
</evidence>